<dbReference type="SUPFAM" id="SSF56235">
    <property type="entry name" value="N-terminal nucleophile aminohydrolases (Ntn hydrolases)"/>
    <property type="match status" value="1"/>
</dbReference>
<gene>
    <name evidence="1" type="ORF">FLO80_22115</name>
</gene>
<dbReference type="Gene3D" id="2.30.120.10">
    <property type="match status" value="1"/>
</dbReference>
<name>A0A5A9YWV1_9RHOB</name>
<dbReference type="InterPro" id="IPR002692">
    <property type="entry name" value="S45"/>
</dbReference>
<comment type="caution">
    <text evidence="1">The sequence shown here is derived from an EMBL/GenBank/DDBJ whole genome shotgun (WGS) entry which is preliminary data.</text>
</comment>
<keyword evidence="2" id="KW-1185">Reference proteome</keyword>
<feature type="non-terminal residue" evidence="1">
    <location>
        <position position="145"/>
    </location>
</feature>
<evidence type="ECO:0000313" key="1">
    <source>
        <dbReference type="EMBL" id="KAA0909289.1"/>
    </source>
</evidence>
<dbReference type="PANTHER" id="PTHR34218">
    <property type="entry name" value="PEPTIDASE S45 PENICILLIN AMIDASE"/>
    <property type="match status" value="1"/>
</dbReference>
<dbReference type="PANTHER" id="PTHR34218:SF4">
    <property type="entry name" value="ACYL-HOMOSERINE LACTONE ACYLASE QUIP"/>
    <property type="match status" value="1"/>
</dbReference>
<dbReference type="Pfam" id="PF01804">
    <property type="entry name" value="Penicil_amidase"/>
    <property type="match status" value="1"/>
</dbReference>
<dbReference type="Proteomes" id="UP000325291">
    <property type="component" value="Unassembled WGS sequence"/>
</dbReference>
<organism evidence="1 2">
    <name type="scientific">Aquicoccus porphyridii</name>
    <dbReference type="NCBI Taxonomy" id="1852029"/>
    <lineage>
        <taxon>Bacteria</taxon>
        <taxon>Pseudomonadati</taxon>
        <taxon>Pseudomonadota</taxon>
        <taxon>Alphaproteobacteria</taxon>
        <taxon>Rhodobacterales</taxon>
        <taxon>Paracoccaceae</taxon>
        <taxon>Aquicoccus</taxon>
    </lineage>
</organism>
<dbReference type="AlphaFoldDB" id="A0A5A9YWV1"/>
<dbReference type="EMBL" id="VINQ01000135">
    <property type="protein sequence ID" value="KAA0909289.1"/>
    <property type="molecule type" value="Genomic_DNA"/>
</dbReference>
<evidence type="ECO:0000313" key="2">
    <source>
        <dbReference type="Proteomes" id="UP000325291"/>
    </source>
</evidence>
<dbReference type="InterPro" id="IPR029055">
    <property type="entry name" value="Ntn_hydrolases_N"/>
</dbReference>
<dbReference type="Gene3D" id="3.60.20.10">
    <property type="entry name" value="Glutamine Phosphoribosylpyrophosphate, subunit 1, domain 1"/>
    <property type="match status" value="1"/>
</dbReference>
<feature type="non-terminal residue" evidence="1">
    <location>
        <position position="1"/>
    </location>
</feature>
<protein>
    <submittedName>
        <fullName evidence="1">Penicillin acylase family protein</fullName>
    </submittedName>
</protein>
<dbReference type="RefSeq" id="WP_149187150.1">
    <property type="nucleotide sequence ID" value="NZ_VINQ01000135.1"/>
</dbReference>
<accession>A0A5A9YWV1</accession>
<sequence>SIAGLPGVVAGFNGKLAWGMTMVLGDNQDLYLEQLRRQGNRLYYLADGKWQPTRERQETFFIKGQRPIREVIHETRHGPLLNSALGERKNILQPLPLKSGYGLAYRSIQQEADKTLDGFFDLSRAKTIEQAFDATREIRAMPLNI</sequence>
<dbReference type="GO" id="GO:0017000">
    <property type="term" value="P:antibiotic biosynthetic process"/>
    <property type="evidence" value="ECO:0007669"/>
    <property type="project" value="InterPro"/>
</dbReference>
<proteinExistence type="predicted"/>
<dbReference type="GO" id="GO:0016787">
    <property type="term" value="F:hydrolase activity"/>
    <property type="evidence" value="ECO:0007669"/>
    <property type="project" value="InterPro"/>
</dbReference>
<reference evidence="1 2" key="1">
    <citation type="submission" date="2019-07" db="EMBL/GenBank/DDBJ databases">
        <title>Aquicoccus porphyridii gen. nov., sp. nov., isolated from a small marine red alga, Porphyridium marinum.</title>
        <authorList>
            <person name="Liu L."/>
        </authorList>
    </citation>
    <scope>NUCLEOTIDE SEQUENCE [LARGE SCALE GENOMIC DNA]</scope>
    <source>
        <strain evidence="1 2">L1 8-17</strain>
    </source>
</reference>
<dbReference type="InterPro" id="IPR043146">
    <property type="entry name" value="Penicillin_amidase_N_B-knob"/>
</dbReference>